<organism evidence="3">
    <name type="scientific">Laccaria bicolor (strain S238N-H82 / ATCC MYA-4686)</name>
    <name type="common">Bicoloured deceiver</name>
    <name type="synonym">Laccaria laccata var. bicolor</name>
    <dbReference type="NCBI Taxonomy" id="486041"/>
    <lineage>
        <taxon>Eukaryota</taxon>
        <taxon>Fungi</taxon>
        <taxon>Dikarya</taxon>
        <taxon>Basidiomycota</taxon>
        <taxon>Agaricomycotina</taxon>
        <taxon>Agaricomycetes</taxon>
        <taxon>Agaricomycetidae</taxon>
        <taxon>Agaricales</taxon>
        <taxon>Agaricineae</taxon>
        <taxon>Hydnangiaceae</taxon>
        <taxon>Laccaria</taxon>
    </lineage>
</organism>
<keyword evidence="1" id="KW-0472">Membrane</keyword>
<name>B0DJ02_LACBS</name>
<sequence>MAGKSFVHVGTRASLHLSCHAQDIALCPSQIHFFFGLITCCLSGAMTPIFSFLLSRLLSKALAQGRVHHQSNPALVSQLSTVSSSVPSTS</sequence>
<accession>B0DJ02</accession>
<reference evidence="2 3" key="1">
    <citation type="journal article" date="2008" name="Nature">
        <title>The genome of Laccaria bicolor provides insights into mycorrhizal symbiosis.</title>
        <authorList>
            <person name="Martin F."/>
            <person name="Aerts A."/>
            <person name="Ahren D."/>
            <person name="Brun A."/>
            <person name="Danchin E.G.J."/>
            <person name="Duchaussoy F."/>
            <person name="Gibon J."/>
            <person name="Kohler A."/>
            <person name="Lindquist E."/>
            <person name="Pereda V."/>
            <person name="Salamov A."/>
            <person name="Shapiro H.J."/>
            <person name="Wuyts J."/>
            <person name="Blaudez D."/>
            <person name="Buee M."/>
            <person name="Brokstein P."/>
            <person name="Canbaeck B."/>
            <person name="Cohen D."/>
            <person name="Courty P.E."/>
            <person name="Coutinho P.M."/>
            <person name="Delaruelle C."/>
            <person name="Detter J.C."/>
            <person name="Deveau A."/>
            <person name="DiFazio S."/>
            <person name="Duplessis S."/>
            <person name="Fraissinet-Tachet L."/>
            <person name="Lucic E."/>
            <person name="Frey-Klett P."/>
            <person name="Fourrey C."/>
            <person name="Feussner I."/>
            <person name="Gay G."/>
            <person name="Grimwood J."/>
            <person name="Hoegger P.J."/>
            <person name="Jain P."/>
            <person name="Kilaru S."/>
            <person name="Labbe J."/>
            <person name="Lin Y.C."/>
            <person name="Legue V."/>
            <person name="Le Tacon F."/>
            <person name="Marmeisse R."/>
            <person name="Melayah D."/>
            <person name="Montanini B."/>
            <person name="Muratet M."/>
            <person name="Nehls U."/>
            <person name="Niculita-Hirzel H."/>
            <person name="Oudot-Le Secq M.P."/>
            <person name="Peter M."/>
            <person name="Quesneville H."/>
            <person name="Rajashekar B."/>
            <person name="Reich M."/>
            <person name="Rouhier N."/>
            <person name="Schmutz J."/>
            <person name="Yin T."/>
            <person name="Chalot M."/>
            <person name="Henrissat B."/>
            <person name="Kuees U."/>
            <person name="Lucas S."/>
            <person name="Van de Peer Y."/>
            <person name="Podila G.K."/>
            <person name="Polle A."/>
            <person name="Pukkila P.J."/>
            <person name="Richardson P.M."/>
            <person name="Rouze P."/>
            <person name="Sanders I.R."/>
            <person name="Stajich J.E."/>
            <person name="Tunlid A."/>
            <person name="Tuskan G."/>
            <person name="Grigoriev I.V."/>
        </authorList>
    </citation>
    <scope>NUCLEOTIDE SEQUENCE [LARGE SCALE GENOMIC DNA]</scope>
    <source>
        <strain evidence="3">S238N-H82 / ATCC MYA-4686</strain>
    </source>
</reference>
<gene>
    <name evidence="2" type="ORF">LACBIDRAFT_303134</name>
</gene>
<dbReference type="InParanoid" id="B0DJ02"/>
<dbReference type="HOGENOM" id="CLU_2441239_0_0_1"/>
<keyword evidence="1" id="KW-1133">Transmembrane helix</keyword>
<dbReference type="KEGG" id="lbc:LACBIDRAFT_303134"/>
<dbReference type="AlphaFoldDB" id="B0DJ02"/>
<dbReference type="GeneID" id="6079509"/>
<evidence type="ECO:0000313" key="2">
    <source>
        <dbReference type="EMBL" id="EDR05323.1"/>
    </source>
</evidence>
<feature type="transmembrane region" description="Helical" evidence="1">
    <location>
        <begin position="31"/>
        <end position="54"/>
    </location>
</feature>
<dbReference type="OrthoDB" id="6500128at2759"/>
<keyword evidence="1" id="KW-0812">Transmembrane</keyword>
<proteinExistence type="predicted"/>
<protein>
    <submittedName>
        <fullName evidence="2">Predicted protein</fullName>
    </submittedName>
</protein>
<keyword evidence="3" id="KW-1185">Reference proteome</keyword>
<dbReference type="EMBL" id="DS547113">
    <property type="protein sequence ID" value="EDR05323.1"/>
    <property type="molecule type" value="Genomic_DNA"/>
</dbReference>
<evidence type="ECO:0000256" key="1">
    <source>
        <dbReference type="SAM" id="Phobius"/>
    </source>
</evidence>
<dbReference type="RefSeq" id="XP_001883881.1">
    <property type="nucleotide sequence ID" value="XM_001883846.1"/>
</dbReference>
<evidence type="ECO:0000313" key="3">
    <source>
        <dbReference type="Proteomes" id="UP000001194"/>
    </source>
</evidence>
<dbReference type="Proteomes" id="UP000001194">
    <property type="component" value="Unassembled WGS sequence"/>
</dbReference>